<dbReference type="InterPro" id="IPR058245">
    <property type="entry name" value="NreC/VraR/RcsB-like_REC"/>
</dbReference>
<dbReference type="InterPro" id="IPR001789">
    <property type="entry name" value="Sig_transdc_resp-reg_receiver"/>
</dbReference>
<dbReference type="SUPFAM" id="SSF52172">
    <property type="entry name" value="CheY-like"/>
    <property type="match status" value="1"/>
</dbReference>
<sequence length="231" mass="24482">MTEQPASTPPAPIRVGIVDDEPLVRAGLRVILDSEPGLTVVGEAEDGSQVPALVADTRPDVVLMDVRMPHVDGIAATRALGNAERRGATVPRVLVLTTFENDDHVLDALHAGAQGFLLKRARPEEVAQAVRVVARGDSLLFPDAVRRLVASSGGADAGDGLRDARLTDREGEVLRLMAGGMSNAEIAGELYLGVETVRTHVGNVLAKLGVRDRTQAVVRAYESGFVPVHRP</sequence>
<dbReference type="PROSITE" id="PS00622">
    <property type="entry name" value="HTH_LUXR_1"/>
    <property type="match status" value="1"/>
</dbReference>
<feature type="domain" description="Response regulatory" evidence="7">
    <location>
        <begin position="14"/>
        <end position="134"/>
    </location>
</feature>
<dbReference type="PANTHER" id="PTHR43214">
    <property type="entry name" value="TWO-COMPONENT RESPONSE REGULATOR"/>
    <property type="match status" value="1"/>
</dbReference>
<dbReference type="InterPro" id="IPR011006">
    <property type="entry name" value="CheY-like_superfamily"/>
</dbReference>
<dbReference type="PANTHER" id="PTHR43214:SF24">
    <property type="entry name" value="TRANSCRIPTIONAL REGULATORY PROTEIN NARL-RELATED"/>
    <property type="match status" value="1"/>
</dbReference>
<dbReference type="Gene3D" id="3.40.50.2300">
    <property type="match status" value="1"/>
</dbReference>
<dbReference type="InterPro" id="IPR000792">
    <property type="entry name" value="Tscrpt_reg_LuxR_C"/>
</dbReference>
<accession>A0ABQ2B9L0</accession>
<dbReference type="InterPro" id="IPR016032">
    <property type="entry name" value="Sig_transdc_resp-reg_C-effctor"/>
</dbReference>
<dbReference type="InterPro" id="IPR039420">
    <property type="entry name" value="WalR-like"/>
</dbReference>
<dbReference type="Pfam" id="PF00196">
    <property type="entry name" value="GerE"/>
    <property type="match status" value="1"/>
</dbReference>
<keyword evidence="2" id="KW-0805">Transcription regulation</keyword>
<evidence type="ECO:0000256" key="2">
    <source>
        <dbReference type="ARBA" id="ARBA00023015"/>
    </source>
</evidence>
<feature type="domain" description="HTH luxR-type" evidence="6">
    <location>
        <begin position="159"/>
        <end position="224"/>
    </location>
</feature>
<keyword evidence="4" id="KW-0804">Transcription</keyword>
<comment type="caution">
    <text evidence="8">The sequence shown here is derived from an EMBL/GenBank/DDBJ whole genome shotgun (WGS) entry which is preliminary data.</text>
</comment>
<dbReference type="EMBL" id="BMDG01000008">
    <property type="protein sequence ID" value="GGI09492.1"/>
    <property type="molecule type" value="Genomic_DNA"/>
</dbReference>
<evidence type="ECO:0000256" key="3">
    <source>
        <dbReference type="ARBA" id="ARBA00023125"/>
    </source>
</evidence>
<protein>
    <submittedName>
        <fullName evidence="8">DNA-binding response regulator</fullName>
    </submittedName>
</protein>
<evidence type="ECO:0000313" key="8">
    <source>
        <dbReference type="EMBL" id="GGI09492.1"/>
    </source>
</evidence>
<dbReference type="Pfam" id="PF00072">
    <property type="entry name" value="Response_reg"/>
    <property type="match status" value="1"/>
</dbReference>
<evidence type="ECO:0000256" key="1">
    <source>
        <dbReference type="ARBA" id="ARBA00022553"/>
    </source>
</evidence>
<dbReference type="Proteomes" id="UP000632535">
    <property type="component" value="Unassembled WGS sequence"/>
</dbReference>
<proteinExistence type="predicted"/>
<gene>
    <name evidence="8" type="ORF">GCM10007368_26450</name>
</gene>
<evidence type="ECO:0000259" key="7">
    <source>
        <dbReference type="PROSITE" id="PS50110"/>
    </source>
</evidence>
<feature type="modified residue" description="4-aspartylphosphate" evidence="5">
    <location>
        <position position="65"/>
    </location>
</feature>
<dbReference type="PROSITE" id="PS50043">
    <property type="entry name" value="HTH_LUXR_2"/>
    <property type="match status" value="1"/>
</dbReference>
<dbReference type="RefSeq" id="WP_229737995.1">
    <property type="nucleotide sequence ID" value="NZ_BMDG01000008.1"/>
</dbReference>
<keyword evidence="3 8" id="KW-0238">DNA-binding</keyword>
<dbReference type="SMART" id="SM00421">
    <property type="entry name" value="HTH_LUXR"/>
    <property type="match status" value="1"/>
</dbReference>
<evidence type="ECO:0000259" key="6">
    <source>
        <dbReference type="PROSITE" id="PS50043"/>
    </source>
</evidence>
<dbReference type="PRINTS" id="PR00038">
    <property type="entry name" value="HTHLUXR"/>
</dbReference>
<reference evidence="9" key="1">
    <citation type="journal article" date="2019" name="Int. J. Syst. Evol. Microbiol.">
        <title>The Global Catalogue of Microorganisms (GCM) 10K type strain sequencing project: providing services to taxonomists for standard genome sequencing and annotation.</title>
        <authorList>
            <consortium name="The Broad Institute Genomics Platform"/>
            <consortium name="The Broad Institute Genome Sequencing Center for Infectious Disease"/>
            <person name="Wu L."/>
            <person name="Ma J."/>
        </authorList>
    </citation>
    <scope>NUCLEOTIDE SEQUENCE [LARGE SCALE GENOMIC DNA]</scope>
    <source>
        <strain evidence="9">CCM 8653</strain>
    </source>
</reference>
<dbReference type="PROSITE" id="PS50110">
    <property type="entry name" value="RESPONSE_REGULATORY"/>
    <property type="match status" value="1"/>
</dbReference>
<evidence type="ECO:0000256" key="5">
    <source>
        <dbReference type="PROSITE-ProRule" id="PRU00169"/>
    </source>
</evidence>
<dbReference type="GO" id="GO:0003677">
    <property type="term" value="F:DNA binding"/>
    <property type="evidence" value="ECO:0007669"/>
    <property type="project" value="UniProtKB-KW"/>
</dbReference>
<evidence type="ECO:0000256" key="4">
    <source>
        <dbReference type="ARBA" id="ARBA00023163"/>
    </source>
</evidence>
<keyword evidence="1 5" id="KW-0597">Phosphoprotein</keyword>
<dbReference type="SMART" id="SM00448">
    <property type="entry name" value="REC"/>
    <property type="match status" value="1"/>
</dbReference>
<dbReference type="CDD" id="cd17535">
    <property type="entry name" value="REC_NarL-like"/>
    <property type="match status" value="1"/>
</dbReference>
<dbReference type="CDD" id="cd06170">
    <property type="entry name" value="LuxR_C_like"/>
    <property type="match status" value="1"/>
</dbReference>
<evidence type="ECO:0000313" key="9">
    <source>
        <dbReference type="Proteomes" id="UP000632535"/>
    </source>
</evidence>
<keyword evidence="9" id="KW-1185">Reference proteome</keyword>
<dbReference type="SUPFAM" id="SSF46894">
    <property type="entry name" value="C-terminal effector domain of the bipartite response regulators"/>
    <property type="match status" value="1"/>
</dbReference>
<organism evidence="8 9">
    <name type="scientific">Isoptericola cucumis</name>
    <dbReference type="NCBI Taxonomy" id="1776856"/>
    <lineage>
        <taxon>Bacteria</taxon>
        <taxon>Bacillati</taxon>
        <taxon>Actinomycetota</taxon>
        <taxon>Actinomycetes</taxon>
        <taxon>Micrococcales</taxon>
        <taxon>Promicromonosporaceae</taxon>
        <taxon>Isoptericola</taxon>
    </lineage>
</organism>
<name>A0ABQ2B9L0_9MICO</name>